<evidence type="ECO:0000256" key="5">
    <source>
        <dbReference type="ARBA" id="ARBA00022763"/>
    </source>
</evidence>
<comment type="similarity">
    <text evidence="2">Belongs to the DNA polymerase type-Y family.</text>
</comment>
<dbReference type="EC" id="2.7.7.7" evidence="4"/>
<evidence type="ECO:0000256" key="6">
    <source>
        <dbReference type="ARBA" id="ARBA00025589"/>
    </source>
</evidence>
<feature type="domain" description="DNA polymerase Y-family little finger" evidence="9">
    <location>
        <begin position="247"/>
        <end position="341"/>
    </location>
</feature>
<gene>
    <name evidence="10" type="primary">imuB</name>
    <name evidence="10" type="ORF">AGR4C_pb20088</name>
</gene>
<dbReference type="SUPFAM" id="SSF56672">
    <property type="entry name" value="DNA/RNA polymerases"/>
    <property type="match status" value="1"/>
</dbReference>
<evidence type="ECO:0000259" key="9">
    <source>
        <dbReference type="Pfam" id="PF11799"/>
    </source>
</evidence>
<accession>A0A1S7SDM5</accession>
<dbReference type="PANTHER" id="PTHR35369">
    <property type="entry name" value="BLR3025 PROTEIN-RELATED"/>
    <property type="match status" value="1"/>
</dbReference>
<evidence type="ECO:0000256" key="3">
    <source>
        <dbReference type="ARBA" id="ARBA00011245"/>
    </source>
</evidence>
<dbReference type="GO" id="GO:0006281">
    <property type="term" value="P:DNA repair"/>
    <property type="evidence" value="ECO:0007669"/>
    <property type="project" value="InterPro"/>
</dbReference>
<dbReference type="Gene3D" id="3.40.1170.60">
    <property type="match status" value="1"/>
</dbReference>
<dbReference type="InterPro" id="IPR001126">
    <property type="entry name" value="UmuC"/>
</dbReference>
<evidence type="ECO:0000313" key="11">
    <source>
        <dbReference type="Proteomes" id="UP000191897"/>
    </source>
</evidence>
<reference evidence="10 11" key="1">
    <citation type="submission" date="2016-01" db="EMBL/GenBank/DDBJ databases">
        <authorList>
            <person name="Oliw E.H."/>
        </authorList>
    </citation>
    <scope>NUCLEOTIDE SEQUENCE [LARGE SCALE GENOMIC DNA]</scope>
    <source>
        <strain evidence="10 11">Kerr 14</strain>
    </source>
</reference>
<dbReference type="InterPro" id="IPR043502">
    <property type="entry name" value="DNA/RNA_pol_sf"/>
</dbReference>
<dbReference type="InterPro" id="IPR050356">
    <property type="entry name" value="SulA_CellDiv_inhibitor"/>
</dbReference>
<name>A0A1S7SDM5_AGRTU</name>
<organism evidence="10 11">
    <name type="scientific">Agrobacterium tumefaciens str. Kerr 14</name>
    <dbReference type="NCBI Taxonomy" id="1183424"/>
    <lineage>
        <taxon>Bacteria</taxon>
        <taxon>Pseudomonadati</taxon>
        <taxon>Pseudomonadota</taxon>
        <taxon>Alphaproteobacteria</taxon>
        <taxon>Hyphomicrobiales</taxon>
        <taxon>Rhizobiaceae</taxon>
        <taxon>Rhizobium/Agrobacterium group</taxon>
        <taxon>Agrobacterium</taxon>
        <taxon>Agrobacterium tumefaciens complex</taxon>
    </lineage>
</organism>
<proteinExistence type="inferred from homology"/>
<protein>
    <recommendedName>
        <fullName evidence="4">DNA-directed DNA polymerase</fullName>
        <ecNumber evidence="4">2.7.7.7</ecNumber>
    </recommendedName>
</protein>
<dbReference type="AlphaFoldDB" id="A0A1S7SDM5"/>
<feature type="domain" description="UmuC" evidence="8">
    <location>
        <begin position="29"/>
        <end position="153"/>
    </location>
</feature>
<comment type="catalytic activity">
    <reaction evidence="7">
        <text>DNA(n) + a 2'-deoxyribonucleoside 5'-triphosphate = DNA(n+1) + diphosphate</text>
        <dbReference type="Rhea" id="RHEA:22508"/>
        <dbReference type="Rhea" id="RHEA-COMP:17339"/>
        <dbReference type="Rhea" id="RHEA-COMP:17340"/>
        <dbReference type="ChEBI" id="CHEBI:33019"/>
        <dbReference type="ChEBI" id="CHEBI:61560"/>
        <dbReference type="ChEBI" id="CHEBI:173112"/>
        <dbReference type="EC" id="2.7.7.7"/>
    </reaction>
</comment>
<dbReference type="Gene3D" id="3.30.70.270">
    <property type="match status" value="1"/>
</dbReference>
<dbReference type="Proteomes" id="UP000191897">
    <property type="component" value="Unassembled WGS sequence"/>
</dbReference>
<dbReference type="Pfam" id="PF11799">
    <property type="entry name" value="IMS_C"/>
    <property type="match status" value="1"/>
</dbReference>
<dbReference type="CDD" id="cd03468">
    <property type="entry name" value="PolY_like"/>
    <property type="match status" value="1"/>
</dbReference>
<dbReference type="GO" id="GO:0003684">
    <property type="term" value="F:damaged DNA binding"/>
    <property type="evidence" value="ECO:0007669"/>
    <property type="project" value="InterPro"/>
</dbReference>
<evidence type="ECO:0000259" key="8">
    <source>
        <dbReference type="Pfam" id="PF00817"/>
    </source>
</evidence>
<evidence type="ECO:0000256" key="1">
    <source>
        <dbReference type="ARBA" id="ARBA00001946"/>
    </source>
</evidence>
<dbReference type="PANTHER" id="PTHR35369:SF2">
    <property type="entry name" value="BLR3025 PROTEIN"/>
    <property type="match status" value="1"/>
</dbReference>
<dbReference type="InterPro" id="IPR043128">
    <property type="entry name" value="Rev_trsase/Diguanyl_cyclase"/>
</dbReference>
<dbReference type="InterPro" id="IPR017961">
    <property type="entry name" value="DNA_pol_Y-fam_little_finger"/>
</dbReference>
<dbReference type="EMBL" id="FBWC01000041">
    <property type="protein sequence ID" value="CUX67257.1"/>
    <property type="molecule type" value="Genomic_DNA"/>
</dbReference>
<evidence type="ECO:0000256" key="4">
    <source>
        <dbReference type="ARBA" id="ARBA00012417"/>
    </source>
</evidence>
<dbReference type="Pfam" id="PF00817">
    <property type="entry name" value="IMS"/>
    <property type="match status" value="1"/>
</dbReference>
<evidence type="ECO:0000256" key="2">
    <source>
        <dbReference type="ARBA" id="ARBA00010945"/>
    </source>
</evidence>
<keyword evidence="5" id="KW-0227">DNA damage</keyword>
<comment type="cofactor">
    <cofactor evidence="1">
        <name>Mg(2+)</name>
        <dbReference type="ChEBI" id="CHEBI:18420"/>
    </cofactor>
</comment>
<comment type="function">
    <text evidence="6">Poorly processive, error-prone DNA polymerase involved in untargeted mutagenesis. Copies undamaged DNA at stalled replication forks, which arise in vivo from mismatched or misaligned primer ends. These misaligned primers can be extended by PolIV. Exhibits no 3'-5' exonuclease (proofreading) activity. May be involved in translesional synthesis, in conjunction with the beta clamp from PolIII.</text>
</comment>
<evidence type="ECO:0000313" key="10">
    <source>
        <dbReference type="EMBL" id="CUX67257.1"/>
    </source>
</evidence>
<comment type="subunit">
    <text evidence="3">Monomer.</text>
</comment>
<sequence>MMPRVVCVYFPYLPTDRIRRHGEGTVPANQPLVVISKSGSKRWVSAADTAARILGLKVGMPASKAQAVVSNLTMIDADPAVDAAALERLALWALRQYSPVVAVDGTDGIVMDTEGADHLQGGEALLISGLVNGLRGRGLTARAAVADTWGAAHAITRLTSAETTVVPLGGVAKAVTRLPIHCLRLAPDTIHGLRVMGVETVGELSAMPRAPLTLRYGPEVGRRLDQLFGRMAEPIEPLRTPELVEVAKNFQEPIGAAETIAKYVRRLVSELTSKLETRGLGVRRSDLIIHRVDNTRQCIRAGLAKPVRDPARLSKLLCDRIEKIDPGFGIERLVLVALIVEPLEERQVASSLIEELVVDVTPLVDILGNRGQRLYRVTPVASDVPERSVMRIGPTADETGATWAAKWPRPSRLLANPERIDVTALLPDQPPAVFTWRGKRRRVKRADGPERIFGEWWVRPREHAAVRDYFVVEDEAGERYWVYRAGDGVDTETGSHLWFLHGVFG</sequence>
<evidence type="ECO:0000256" key="7">
    <source>
        <dbReference type="ARBA" id="ARBA00049244"/>
    </source>
</evidence>